<evidence type="ECO:0000313" key="4">
    <source>
        <dbReference type="Proteomes" id="UP000293360"/>
    </source>
</evidence>
<dbReference type="Gene3D" id="2.130.10.10">
    <property type="entry name" value="YVTN repeat-like/Quinoprotein amine dehydrogenase"/>
    <property type="match status" value="1"/>
</dbReference>
<name>A0A4Q4TD58_9PEZI</name>
<accession>A0A4Q4TD58</accession>
<dbReference type="InterPro" id="IPR052254">
    <property type="entry name" value="CUL4-DDB1_E3_ligase_receptor"/>
</dbReference>
<keyword evidence="1" id="KW-0853">WD repeat</keyword>
<proteinExistence type="predicted"/>
<dbReference type="OrthoDB" id="128867at2759"/>
<keyword evidence="2" id="KW-0677">Repeat</keyword>
<dbReference type="InterPro" id="IPR015943">
    <property type="entry name" value="WD40/YVTN_repeat-like_dom_sf"/>
</dbReference>
<dbReference type="SUPFAM" id="SSF50978">
    <property type="entry name" value="WD40 repeat-like"/>
    <property type="match status" value="1"/>
</dbReference>
<sequence length="444" mass="50324">MTSTLQLPGYYYDEEKKKYFKVEKSNTAPSNAVWSSDNVKKRRLEDEEAAKAIRRMTLDKSRVARAKILNHPLAGGFLHCEFGRPRPDVVSTGFAGGLVDKGKLLLKDARWTSASNVNHMCIDGQDRNTDMCVAFARFIVDFWHTIRPLQPSVRVVFSSEGLEFVIQRIAPYHELAVPQISDIKYHQPSNQVLVTSRSPSQDVVIWAFTPKETDASDTRPRWLLGWSTNRGVVRWVADGYRAWLTPKSFPPKERNPYTDIFSLDFQRAHPDILMFGGRPGKMWVSDHRQPRDKWDIVSASSSITHIRSINEHQVLVAGLRDKLSVYDLRFRKNEPGDTSANAALPLLIFPQYRNRAHINIGLDFDGSSGIVSAAHEDGKVALYSVYSGNRLRSSDVDMIHSPRGPIQCIQFQTFPRDQNPTLFVGTQSNINTYSFGVRSLQDEA</sequence>
<protein>
    <recommendedName>
        <fullName evidence="5">Myocyte-specific enhancer factor 2d</fullName>
    </recommendedName>
</protein>
<dbReference type="Proteomes" id="UP000293360">
    <property type="component" value="Unassembled WGS sequence"/>
</dbReference>
<evidence type="ECO:0000256" key="2">
    <source>
        <dbReference type="ARBA" id="ARBA00022737"/>
    </source>
</evidence>
<comment type="caution">
    <text evidence="3">The sequence shown here is derived from an EMBL/GenBank/DDBJ whole genome shotgun (WGS) entry which is preliminary data.</text>
</comment>
<dbReference type="GO" id="GO:0080008">
    <property type="term" value="C:Cul4-RING E3 ubiquitin ligase complex"/>
    <property type="evidence" value="ECO:0007669"/>
    <property type="project" value="TreeGrafter"/>
</dbReference>
<evidence type="ECO:0000313" key="3">
    <source>
        <dbReference type="EMBL" id="RYP03564.1"/>
    </source>
</evidence>
<gene>
    <name evidence="3" type="ORF">DL764_005065</name>
</gene>
<dbReference type="STRING" id="155417.A0A4Q4TD58"/>
<evidence type="ECO:0008006" key="5">
    <source>
        <dbReference type="Google" id="ProtNLM"/>
    </source>
</evidence>
<organism evidence="3 4">
    <name type="scientific">Monosporascus ibericus</name>
    <dbReference type="NCBI Taxonomy" id="155417"/>
    <lineage>
        <taxon>Eukaryota</taxon>
        <taxon>Fungi</taxon>
        <taxon>Dikarya</taxon>
        <taxon>Ascomycota</taxon>
        <taxon>Pezizomycotina</taxon>
        <taxon>Sordariomycetes</taxon>
        <taxon>Xylariomycetidae</taxon>
        <taxon>Xylariales</taxon>
        <taxon>Xylariales incertae sedis</taxon>
        <taxon>Monosporascus</taxon>
    </lineage>
</organism>
<dbReference type="AlphaFoldDB" id="A0A4Q4TD58"/>
<dbReference type="PANTHER" id="PTHR44472:SF1">
    <property type="entry name" value="DDB1 AND CUL4 ASSOCIATED FACTOR 4"/>
    <property type="match status" value="1"/>
</dbReference>
<evidence type="ECO:0000256" key="1">
    <source>
        <dbReference type="ARBA" id="ARBA00022574"/>
    </source>
</evidence>
<dbReference type="EMBL" id="QJNU01000253">
    <property type="protein sequence ID" value="RYP03564.1"/>
    <property type="molecule type" value="Genomic_DNA"/>
</dbReference>
<reference evidence="3 4" key="1">
    <citation type="submission" date="2018-06" db="EMBL/GenBank/DDBJ databases">
        <title>Complete Genomes of Monosporascus.</title>
        <authorList>
            <person name="Robinson A.J."/>
            <person name="Natvig D.O."/>
        </authorList>
    </citation>
    <scope>NUCLEOTIDE SEQUENCE [LARGE SCALE GENOMIC DNA]</scope>
    <source>
        <strain evidence="3 4">CBS 110550</strain>
    </source>
</reference>
<dbReference type="PANTHER" id="PTHR44472">
    <property type="entry name" value="DDB1- AND CUL4-ASSOCIATED FACTOR 4-RELATED"/>
    <property type="match status" value="1"/>
</dbReference>
<dbReference type="InterPro" id="IPR036322">
    <property type="entry name" value="WD40_repeat_dom_sf"/>
</dbReference>
<keyword evidence="4" id="KW-1185">Reference proteome</keyword>